<feature type="transmembrane region" description="Helical" evidence="2">
    <location>
        <begin position="65"/>
        <end position="84"/>
    </location>
</feature>
<gene>
    <name evidence="3" type="ORF">SAMN04488074_13615</name>
</gene>
<feature type="transmembrane region" description="Helical" evidence="2">
    <location>
        <begin position="211"/>
        <end position="231"/>
    </location>
</feature>
<reference evidence="4" key="1">
    <citation type="submission" date="2016-10" db="EMBL/GenBank/DDBJ databases">
        <authorList>
            <person name="Varghese N."/>
            <person name="Submissions S."/>
        </authorList>
    </citation>
    <scope>NUCLEOTIDE SEQUENCE [LARGE SCALE GENOMIC DNA]</scope>
    <source>
        <strain evidence="4">DSM 44796</strain>
    </source>
</reference>
<feature type="transmembrane region" description="Helical" evidence="2">
    <location>
        <begin position="144"/>
        <end position="165"/>
    </location>
</feature>
<feature type="region of interest" description="Disordered" evidence="1">
    <location>
        <begin position="263"/>
        <end position="312"/>
    </location>
</feature>
<evidence type="ECO:0000256" key="1">
    <source>
        <dbReference type="SAM" id="MobiDB-lite"/>
    </source>
</evidence>
<proteinExistence type="predicted"/>
<protein>
    <recommendedName>
        <fullName evidence="5">TrbL/VirB6 plasmid conjugal transfer protein</fullName>
    </recommendedName>
</protein>
<accession>A0A1G9YY82</accession>
<feature type="transmembrane region" description="Helical" evidence="2">
    <location>
        <begin position="177"/>
        <end position="199"/>
    </location>
</feature>
<keyword evidence="2" id="KW-1133">Transmembrane helix</keyword>
<organism evidence="3 4">
    <name type="scientific">Lentzea albidocapillata subsp. violacea</name>
    <dbReference type="NCBI Taxonomy" id="128104"/>
    <lineage>
        <taxon>Bacteria</taxon>
        <taxon>Bacillati</taxon>
        <taxon>Actinomycetota</taxon>
        <taxon>Actinomycetes</taxon>
        <taxon>Pseudonocardiales</taxon>
        <taxon>Pseudonocardiaceae</taxon>
        <taxon>Lentzea</taxon>
    </lineage>
</organism>
<evidence type="ECO:0000313" key="3">
    <source>
        <dbReference type="EMBL" id="SDN13675.1"/>
    </source>
</evidence>
<dbReference type="EMBL" id="FNET01000036">
    <property type="protein sequence ID" value="SDN13675.1"/>
    <property type="molecule type" value="Genomic_DNA"/>
</dbReference>
<keyword evidence="2" id="KW-0812">Transmembrane</keyword>
<sequence length="379" mass="36336">MVELMTTFWVQVPTPALDGAQSPVALMREYTSWLTAVVGIFSILIAAGRMALSREGRTAADSAKGLLHFVLLSSAGVAALSLLVEFGDEYSKWVIDKSAGGDLAKTLVPLTTLTQLISPLGSFVVLILALLGIFSALGQLGLMFIRSGILIILAGMFSLVGAAGINSGGRQTRDKVVAWALAFAFYKPVAATGYAGAFLATGKGSDVATKISGIFLIFIAILALPALMRVLTPAVSAVTSSGSGGGAAGGAVASGAVQMVGGMSRSSSGSAPSGASNGSNPSGAGLVGANGRNGSAGSAGTQGSEGSAQSGAAGAAGAKSAAGAQGASGAAAGGASGGAAAGAAGGPVGAGIGAAISAGTQATGAIKQAAQKAADQEGS</sequence>
<name>A0A1G9YY82_9PSEU</name>
<evidence type="ECO:0000256" key="2">
    <source>
        <dbReference type="SAM" id="Phobius"/>
    </source>
</evidence>
<feature type="transmembrane region" description="Helical" evidence="2">
    <location>
        <begin position="116"/>
        <end position="137"/>
    </location>
</feature>
<keyword evidence="2" id="KW-0472">Membrane</keyword>
<dbReference type="Proteomes" id="UP000199682">
    <property type="component" value="Unassembled WGS sequence"/>
</dbReference>
<feature type="transmembrane region" description="Helical" evidence="2">
    <location>
        <begin position="33"/>
        <end position="53"/>
    </location>
</feature>
<dbReference type="AlphaFoldDB" id="A0A1G9YY82"/>
<evidence type="ECO:0008006" key="5">
    <source>
        <dbReference type="Google" id="ProtNLM"/>
    </source>
</evidence>
<evidence type="ECO:0000313" key="4">
    <source>
        <dbReference type="Proteomes" id="UP000199682"/>
    </source>
</evidence>